<protein>
    <submittedName>
        <fullName evidence="1">Uncharacterized protein</fullName>
    </submittedName>
</protein>
<reference evidence="2" key="1">
    <citation type="journal article" date="2019" name="Int. J. Syst. Evol. Microbiol.">
        <title>The Global Catalogue of Microorganisms (GCM) 10K type strain sequencing project: providing services to taxonomists for standard genome sequencing and annotation.</title>
        <authorList>
            <consortium name="The Broad Institute Genomics Platform"/>
            <consortium name="The Broad Institute Genome Sequencing Center for Infectious Disease"/>
            <person name="Wu L."/>
            <person name="Ma J."/>
        </authorList>
    </citation>
    <scope>NUCLEOTIDE SEQUENCE [LARGE SCALE GENOMIC DNA]</scope>
    <source>
        <strain evidence="2">JCM 14370</strain>
    </source>
</reference>
<accession>A0ABQ2DIX6</accession>
<dbReference type="Proteomes" id="UP000632222">
    <property type="component" value="Unassembled WGS sequence"/>
</dbReference>
<evidence type="ECO:0000313" key="2">
    <source>
        <dbReference type="Proteomes" id="UP000632222"/>
    </source>
</evidence>
<gene>
    <name evidence="1" type="ORF">GCM10008938_51730</name>
</gene>
<dbReference type="EMBL" id="BMOD01000050">
    <property type="protein sequence ID" value="GGJ59270.1"/>
    <property type="molecule type" value="Genomic_DNA"/>
</dbReference>
<keyword evidence="2" id="KW-1185">Reference proteome</keyword>
<evidence type="ECO:0000313" key="1">
    <source>
        <dbReference type="EMBL" id="GGJ59270.1"/>
    </source>
</evidence>
<proteinExistence type="predicted"/>
<organism evidence="1 2">
    <name type="scientific">Deinococcus roseus</name>
    <dbReference type="NCBI Taxonomy" id="392414"/>
    <lineage>
        <taxon>Bacteria</taxon>
        <taxon>Thermotogati</taxon>
        <taxon>Deinococcota</taxon>
        <taxon>Deinococci</taxon>
        <taxon>Deinococcales</taxon>
        <taxon>Deinococcaceae</taxon>
        <taxon>Deinococcus</taxon>
    </lineage>
</organism>
<name>A0ABQ2DIX6_9DEIO</name>
<comment type="caution">
    <text evidence="1">The sequence shown here is derived from an EMBL/GenBank/DDBJ whole genome shotgun (WGS) entry which is preliminary data.</text>
</comment>
<sequence>MVPGSSYLFPSDRRVEPILWLWKLPAEVTCAHFFTAVFQKGRKMVTMGQMELFTFLKPMEGI</sequence>